<proteinExistence type="predicted"/>
<protein>
    <submittedName>
        <fullName evidence="1">Uncharacterized protein</fullName>
    </submittedName>
</protein>
<name>B0RUV4_XANCB</name>
<dbReference type="EMBL" id="AM920689">
    <property type="protein sequence ID" value="CAP52023.1"/>
    <property type="molecule type" value="Genomic_DNA"/>
</dbReference>
<gene>
    <name evidence="1" type="ORF">XCCB100_2662</name>
</gene>
<dbReference type="AlphaFoldDB" id="B0RUV4"/>
<dbReference type="Proteomes" id="UP000001188">
    <property type="component" value="Chromosome"/>
</dbReference>
<organism evidence="1 2">
    <name type="scientific">Xanthomonas campestris pv. campestris (strain B100)</name>
    <dbReference type="NCBI Taxonomy" id="509169"/>
    <lineage>
        <taxon>Bacteria</taxon>
        <taxon>Pseudomonadati</taxon>
        <taxon>Pseudomonadota</taxon>
        <taxon>Gammaproteobacteria</taxon>
        <taxon>Lysobacterales</taxon>
        <taxon>Lysobacteraceae</taxon>
        <taxon>Xanthomonas</taxon>
    </lineage>
</organism>
<dbReference type="HOGENOM" id="CLU_885407_0_0_6"/>
<dbReference type="KEGG" id="xca:xcc-b100_2662"/>
<reference evidence="1 2" key="1">
    <citation type="journal article" date="2008" name="J. Biotechnol.">
        <title>The genome of Xanthomonas campestris pv. campestris B100 and its use for the reconstruction of metabolic pathways involved in xanthan biosynthesis.</title>
        <authorList>
            <person name="Vorholter F.J."/>
            <person name="Schneiker S."/>
            <person name="Goesmann A."/>
            <person name="Krause L."/>
            <person name="Bekel T."/>
            <person name="Kaiser O."/>
            <person name="Linke B."/>
            <person name="Patschkowski T."/>
            <person name="Ruckert C."/>
            <person name="Schmid J."/>
            <person name="Sidhu V.K."/>
            <person name="Sieber V."/>
            <person name="Tauch A."/>
            <person name="Watt S.A."/>
            <person name="Weisshaar B."/>
            <person name="Becker A."/>
            <person name="Niehaus K."/>
            <person name="Puhler A."/>
        </authorList>
    </citation>
    <scope>NUCLEOTIDE SEQUENCE [LARGE SCALE GENOMIC DNA]</scope>
    <source>
        <strain evidence="1 2">B100</strain>
    </source>
</reference>
<sequence length="322" mass="35997">MKKRRADLWEDTIIIAMRDMQWSNLIRGLDREQVTDTELQGGQSGSTRYVLTEDAESVEISAVRPPGFVKFDGNAEEKLSDVALKAGERFFLMEVKSTLSKVRTEWRREGGYSPKFMMERLSELVECAKSDQAAMNMLELSFRGHFATYWSGEAFDRGFKGAVTSAPYITACVAARNEKDISKGHGMCIPARSIPVLRDRFNPESMASRYISFYRLMRGHGMIQSRRNAKFVPIGLTHEEFLKYTAFLCGGSMRENGFVLASDSSVDARLSEPVHLVSLSNMGTHMKVMGSTAELATLLNGDFKPSPSGMASVTIRPKKPMN</sequence>
<accession>B0RUV4</accession>
<evidence type="ECO:0000313" key="1">
    <source>
        <dbReference type="EMBL" id="CAP52023.1"/>
    </source>
</evidence>
<evidence type="ECO:0000313" key="2">
    <source>
        <dbReference type="Proteomes" id="UP000001188"/>
    </source>
</evidence>